<feature type="transmembrane region" description="Helical" evidence="1">
    <location>
        <begin position="68"/>
        <end position="88"/>
    </location>
</feature>
<feature type="transmembrane region" description="Helical" evidence="1">
    <location>
        <begin position="42"/>
        <end position="62"/>
    </location>
</feature>
<evidence type="ECO:0008006" key="3">
    <source>
        <dbReference type="Google" id="ProtNLM"/>
    </source>
</evidence>
<keyword evidence="1" id="KW-1133">Transmembrane helix</keyword>
<sequence length="95" mass="10027">MDILSYMFSEGTWFGIVDNGILLFITIFGVSIERKLGGKGVYGALFGALIGNALSDLAAAILDPATRDIAGGIFAGCAYVVIIAYVYVKVAKPNF</sequence>
<accession>A0A382NSP2</accession>
<reference evidence="2" key="1">
    <citation type="submission" date="2018-05" db="EMBL/GenBank/DDBJ databases">
        <authorList>
            <person name="Lanie J.A."/>
            <person name="Ng W.-L."/>
            <person name="Kazmierczak K.M."/>
            <person name="Andrzejewski T.M."/>
            <person name="Davidsen T.M."/>
            <person name="Wayne K.J."/>
            <person name="Tettelin H."/>
            <person name="Glass J.I."/>
            <person name="Rusch D."/>
            <person name="Podicherti R."/>
            <person name="Tsui H.-C.T."/>
            <person name="Winkler M.E."/>
        </authorList>
    </citation>
    <scope>NUCLEOTIDE SEQUENCE</scope>
</reference>
<feature type="transmembrane region" description="Helical" evidence="1">
    <location>
        <begin position="12"/>
        <end position="30"/>
    </location>
</feature>
<organism evidence="2">
    <name type="scientific">marine metagenome</name>
    <dbReference type="NCBI Taxonomy" id="408172"/>
    <lineage>
        <taxon>unclassified sequences</taxon>
        <taxon>metagenomes</taxon>
        <taxon>ecological metagenomes</taxon>
    </lineage>
</organism>
<dbReference type="EMBL" id="UINC01102209">
    <property type="protein sequence ID" value="SVC63650.1"/>
    <property type="molecule type" value="Genomic_DNA"/>
</dbReference>
<evidence type="ECO:0000256" key="1">
    <source>
        <dbReference type="SAM" id="Phobius"/>
    </source>
</evidence>
<evidence type="ECO:0000313" key="2">
    <source>
        <dbReference type="EMBL" id="SVC63650.1"/>
    </source>
</evidence>
<keyword evidence="1" id="KW-0812">Transmembrane</keyword>
<keyword evidence="1" id="KW-0472">Membrane</keyword>
<name>A0A382NSP2_9ZZZZ</name>
<proteinExistence type="predicted"/>
<gene>
    <name evidence="2" type="ORF">METZ01_LOCUS316504</name>
</gene>
<dbReference type="AlphaFoldDB" id="A0A382NSP2"/>
<protein>
    <recommendedName>
        <fullName evidence="3">N-acetyl-anhydromuranmyl-L-alanine amidase</fullName>
    </recommendedName>
</protein>